<dbReference type="KEGG" id="cprt:FIC82_005605"/>
<evidence type="ECO:0000313" key="3">
    <source>
        <dbReference type="EMBL" id="QJW35752.1"/>
    </source>
</evidence>
<sequence>MITSGGRRLAARALAVTTTAAAAALLAAPAAVAADGDTYVPEPTIDLTVLTPVCDGDVPYLEYAVDVTGTDNDTATITWINPDGDDIVQSGMPLSGRVLWPGAVVGPDGRGADWPGWSLVDGEWVEGDEFDWVRPSVQVLFQVNPETVVTVDYPPSSPNCATNPPGKTTTPPTVTQVSNPVDAGTQGTSLAETGATVGLYAAVAAGLAAVGAAIVLLTRRTRKS</sequence>
<keyword evidence="1" id="KW-1133">Transmembrane helix</keyword>
<keyword evidence="1" id="KW-0472">Membrane</keyword>
<name>A0A6M5UDM9_9MICO</name>
<dbReference type="RefSeq" id="WP_154797876.1">
    <property type="nucleotide sequence ID" value="NZ_CP052757.1"/>
</dbReference>
<reference evidence="3 4" key="1">
    <citation type="journal article" date="2022" name="Int. J. Syst. Evol. Microbiol.">
        <title>Cellulosimicrobium protaetiae sp. nov., isolated from the gut of the larva of Protaetia brevitarsis seulensis.</title>
        <authorList>
            <person name="Le Han H."/>
            <person name="Nguyen T.T.H."/>
            <person name="Li Z."/>
            <person name="Shin N.R."/>
            <person name="Kim S.G."/>
        </authorList>
    </citation>
    <scope>NUCLEOTIDE SEQUENCE [LARGE SCALE GENOMIC DNA]</scope>
    <source>
        <strain evidence="3 4">BI34</strain>
    </source>
</reference>
<evidence type="ECO:0000313" key="4">
    <source>
        <dbReference type="Proteomes" id="UP000451354"/>
    </source>
</evidence>
<dbReference type="OrthoDB" id="3783029at2"/>
<dbReference type="AlphaFoldDB" id="A0A6M5UDM9"/>
<feature type="signal peptide" evidence="2">
    <location>
        <begin position="1"/>
        <end position="33"/>
    </location>
</feature>
<accession>A0A6M5UDM9</accession>
<feature type="transmembrane region" description="Helical" evidence="1">
    <location>
        <begin position="197"/>
        <end position="218"/>
    </location>
</feature>
<dbReference type="EMBL" id="CP052757">
    <property type="protein sequence ID" value="QJW35752.1"/>
    <property type="molecule type" value="Genomic_DNA"/>
</dbReference>
<keyword evidence="4" id="KW-1185">Reference proteome</keyword>
<evidence type="ECO:0000256" key="1">
    <source>
        <dbReference type="SAM" id="Phobius"/>
    </source>
</evidence>
<evidence type="ECO:0000256" key="2">
    <source>
        <dbReference type="SAM" id="SignalP"/>
    </source>
</evidence>
<dbReference type="InterPro" id="IPR006311">
    <property type="entry name" value="TAT_signal"/>
</dbReference>
<gene>
    <name evidence="3" type="ORF">FIC82_005605</name>
</gene>
<keyword evidence="2" id="KW-0732">Signal</keyword>
<dbReference type="PROSITE" id="PS51318">
    <property type="entry name" value="TAT"/>
    <property type="match status" value="1"/>
</dbReference>
<proteinExistence type="predicted"/>
<dbReference type="Proteomes" id="UP000451354">
    <property type="component" value="Chromosome"/>
</dbReference>
<feature type="chain" id="PRO_5027084688" evidence="2">
    <location>
        <begin position="34"/>
        <end position="224"/>
    </location>
</feature>
<protein>
    <submittedName>
        <fullName evidence="3">Peptidase</fullName>
    </submittedName>
</protein>
<keyword evidence="1" id="KW-0812">Transmembrane</keyword>
<organism evidence="3 4">
    <name type="scientific">Cellulosimicrobium protaetiae</name>
    <dbReference type="NCBI Taxonomy" id="2587808"/>
    <lineage>
        <taxon>Bacteria</taxon>
        <taxon>Bacillati</taxon>
        <taxon>Actinomycetota</taxon>
        <taxon>Actinomycetes</taxon>
        <taxon>Micrococcales</taxon>
        <taxon>Promicromonosporaceae</taxon>
        <taxon>Cellulosimicrobium</taxon>
    </lineage>
</organism>